<evidence type="ECO:0000313" key="2">
    <source>
        <dbReference type="EMBL" id="CUW09338.1"/>
    </source>
</evidence>
<gene>
    <name evidence="1" type="ORF">KSL4_0143</name>
    <name evidence="2" type="ORF">PL111_2001</name>
</gene>
<dbReference type="RefSeq" id="WP_180384638.1">
    <property type="nucleotide sequence ID" value="NZ_FBSX01000014.1"/>
</dbReference>
<dbReference type="CDD" id="cd22282">
    <property type="entry name" value="AcrllA1"/>
    <property type="match status" value="1"/>
</dbReference>
<evidence type="ECO:0000313" key="4">
    <source>
        <dbReference type="Proteomes" id="UP000199047"/>
    </source>
</evidence>
<evidence type="ECO:0000313" key="3">
    <source>
        <dbReference type="Proteomes" id="UP000198868"/>
    </source>
</evidence>
<name>A0AAN2UFF2_9LACO</name>
<keyword evidence="4" id="KW-1185">Reference proteome</keyword>
<dbReference type="Proteomes" id="UP000199047">
    <property type="component" value="Unassembled WGS sequence"/>
</dbReference>
<proteinExistence type="predicted"/>
<organism evidence="2 3">
    <name type="scientific">Leuconostoc inhae</name>
    <dbReference type="NCBI Taxonomy" id="178001"/>
    <lineage>
        <taxon>Bacteria</taxon>
        <taxon>Bacillati</taxon>
        <taxon>Bacillota</taxon>
        <taxon>Bacilli</taxon>
        <taxon>Lactobacillales</taxon>
        <taxon>Lactobacillaceae</taxon>
        <taxon>Leuconostoc</taxon>
    </lineage>
</organism>
<evidence type="ECO:0000313" key="1">
    <source>
        <dbReference type="EMBL" id="CUW05765.1"/>
    </source>
</evidence>
<dbReference type="AlphaFoldDB" id="A0AAN2UFF2"/>
<dbReference type="Proteomes" id="UP000198868">
    <property type="component" value="Unassembled WGS sequence"/>
</dbReference>
<sequence length="155" mass="17907">MKLDEYLKLNNTTRYEVAKISGIPETSFKSIRNRDVNNLSGRFYRAIGLVLGKTGGQIYDEITADENTVFNFLGKHHVHDKERVTELLDYMLYFKKHDIDVTNVSFNRFENEIENGNISGDEDDVLKVIDNLIENFKNMKENVESGNLPTLEKID</sequence>
<protein>
    <submittedName>
        <fullName evidence="2">Protein gp28 [Bacteriophage A118]</fullName>
    </submittedName>
</protein>
<dbReference type="EMBL" id="FBTU01000014">
    <property type="protein sequence ID" value="CUW09338.1"/>
    <property type="molecule type" value="Genomic_DNA"/>
</dbReference>
<comment type="caution">
    <text evidence="2">The sequence shown here is derived from an EMBL/GenBank/DDBJ whole genome shotgun (WGS) entry which is preliminary data.</text>
</comment>
<accession>A0AAN2UFF2</accession>
<reference evidence="3 4" key="1">
    <citation type="submission" date="2015-12" db="EMBL/GenBank/DDBJ databases">
        <authorList>
            <person name="Andreevskaya M."/>
        </authorList>
    </citation>
    <scope>NUCLEOTIDE SEQUENCE [LARGE SCALE GENOMIC DNA]</scope>
    <source>
        <strain evidence="1 4">KSL4-2</strain>
        <strain evidence="2 3">PL111</strain>
    </source>
</reference>
<dbReference type="EMBL" id="FBTB01000007">
    <property type="protein sequence ID" value="CUW05765.1"/>
    <property type="molecule type" value="Genomic_DNA"/>
</dbReference>